<comment type="subcellular location">
    <subcellularLocation>
        <location evidence="1">Mitochondrion outer membrane</location>
    </subcellularLocation>
</comment>
<evidence type="ECO:0000256" key="4">
    <source>
        <dbReference type="ARBA" id="ARBA00022787"/>
    </source>
</evidence>
<proteinExistence type="evidence at transcript level"/>
<dbReference type="GO" id="GO:0007005">
    <property type="term" value="P:mitochondrion organization"/>
    <property type="evidence" value="ECO:0007669"/>
    <property type="project" value="TreeGrafter"/>
</dbReference>
<dbReference type="PANTHER" id="PTHR12289:SF38">
    <property type="entry name" value="METAXIN-2"/>
    <property type="match status" value="1"/>
</dbReference>
<reference evidence="10" key="1">
    <citation type="journal article" date="2015" name="J. Med. Entomol.">
        <title>A Deep Insight Into the Sialotranscriptome of the Chagas Disease Vector, Panstrongylus megistus (Hemiptera: Heteroptera).</title>
        <authorList>
            <person name="Ribeiro J.M."/>
            <person name="Schwarz A."/>
            <person name="Francischetti I.M."/>
        </authorList>
    </citation>
    <scope>NUCLEOTIDE SEQUENCE</scope>
    <source>
        <tissue evidence="10">Salivary glands</tissue>
    </source>
</reference>
<evidence type="ECO:0000259" key="8">
    <source>
        <dbReference type="Pfam" id="PF10568"/>
    </source>
</evidence>
<sequence>MPSGLVVESWNCEVGGQEPWPDNVQLFQPYETEQILLPDMANCLAVQAFLKMCQLKFTVAYRVNAEDMSPSGRVPFIKCGACLVSDLEPIASFVANKGISLTSHLDPSQKSDMRAYMSLVNNVLGNAENYLIWCDNETYSKITKPRYGSVHPFPLNHILTYTKRKTVIKRLTALGWYEKNLDKVYEEIDRACNALSERLEKADYFFGDKPTELDALVYGHIFTIITTPLPTNRLASIVTGYQNLRDHCVRIEKMLFNDDKKQN</sequence>
<dbReference type="SFLD" id="SFLDG01180">
    <property type="entry name" value="SUF1"/>
    <property type="match status" value="1"/>
</dbReference>
<dbReference type="Pfam" id="PF17171">
    <property type="entry name" value="GST_C_6"/>
    <property type="match status" value="1"/>
</dbReference>
<dbReference type="InterPro" id="IPR033468">
    <property type="entry name" value="Metaxin_GST"/>
</dbReference>
<keyword evidence="6" id="KW-0496">Mitochondrion</keyword>
<evidence type="ECO:0000256" key="5">
    <source>
        <dbReference type="ARBA" id="ARBA00022927"/>
    </source>
</evidence>
<dbReference type="InterPro" id="IPR040079">
    <property type="entry name" value="Glutathione_S-Trfase"/>
</dbReference>
<keyword evidence="4" id="KW-1000">Mitochondrion outer membrane</keyword>
<evidence type="ECO:0000259" key="9">
    <source>
        <dbReference type="Pfam" id="PF17171"/>
    </source>
</evidence>
<dbReference type="EMBL" id="GBGD01002567">
    <property type="protein sequence ID" value="JAC86322.1"/>
    <property type="molecule type" value="mRNA"/>
</dbReference>
<dbReference type="InterPro" id="IPR050931">
    <property type="entry name" value="Mito_Protein_Transport_Metaxin"/>
</dbReference>
<name>A0A069DRQ5_9HEMI</name>
<dbReference type="SFLD" id="SFLDS00019">
    <property type="entry name" value="Glutathione_Transferase_(cytos"/>
    <property type="match status" value="1"/>
</dbReference>
<evidence type="ECO:0000313" key="10">
    <source>
        <dbReference type="EMBL" id="JAC86322.1"/>
    </source>
</evidence>
<evidence type="ECO:0000256" key="2">
    <source>
        <dbReference type="ARBA" id="ARBA00009170"/>
    </source>
</evidence>
<keyword evidence="7" id="KW-0472">Membrane</keyword>
<accession>A0A069DRQ5</accession>
<dbReference type="Gene3D" id="1.20.1050.10">
    <property type="match status" value="1"/>
</dbReference>
<dbReference type="CDD" id="cd03211">
    <property type="entry name" value="GST_C_Metaxin2"/>
    <property type="match status" value="1"/>
</dbReference>
<dbReference type="SUPFAM" id="SSF47616">
    <property type="entry name" value="GST C-terminal domain-like"/>
    <property type="match status" value="1"/>
</dbReference>
<evidence type="ECO:0000256" key="6">
    <source>
        <dbReference type="ARBA" id="ARBA00023128"/>
    </source>
</evidence>
<dbReference type="PANTHER" id="PTHR12289">
    <property type="entry name" value="METAXIN RELATED"/>
    <property type="match status" value="1"/>
</dbReference>
<dbReference type="AlphaFoldDB" id="A0A069DRQ5"/>
<evidence type="ECO:0000256" key="3">
    <source>
        <dbReference type="ARBA" id="ARBA00022448"/>
    </source>
</evidence>
<evidence type="ECO:0000256" key="1">
    <source>
        <dbReference type="ARBA" id="ARBA00004294"/>
    </source>
</evidence>
<evidence type="ECO:0000256" key="7">
    <source>
        <dbReference type="ARBA" id="ARBA00023136"/>
    </source>
</evidence>
<dbReference type="InterPro" id="IPR019564">
    <property type="entry name" value="Sam37/metaxin_N"/>
</dbReference>
<keyword evidence="5" id="KW-0653">Protein transport</keyword>
<dbReference type="InterPro" id="IPR036282">
    <property type="entry name" value="Glutathione-S-Trfase_C_sf"/>
</dbReference>
<organism evidence="10">
    <name type="scientific">Panstrongylus megistus</name>
    <dbReference type="NCBI Taxonomy" id="65343"/>
    <lineage>
        <taxon>Eukaryota</taxon>
        <taxon>Metazoa</taxon>
        <taxon>Ecdysozoa</taxon>
        <taxon>Arthropoda</taxon>
        <taxon>Hexapoda</taxon>
        <taxon>Insecta</taxon>
        <taxon>Pterygota</taxon>
        <taxon>Neoptera</taxon>
        <taxon>Paraneoptera</taxon>
        <taxon>Hemiptera</taxon>
        <taxon>Heteroptera</taxon>
        <taxon>Panheteroptera</taxon>
        <taxon>Cimicomorpha</taxon>
        <taxon>Reduviidae</taxon>
        <taxon>Triatominae</taxon>
        <taxon>Panstrongylus</taxon>
    </lineage>
</organism>
<feature type="domain" description="Metaxin glutathione S-transferase" evidence="9">
    <location>
        <begin position="189"/>
        <end position="251"/>
    </location>
</feature>
<dbReference type="GO" id="GO:0015031">
    <property type="term" value="P:protein transport"/>
    <property type="evidence" value="ECO:0007669"/>
    <property type="project" value="UniProtKB-KW"/>
</dbReference>
<comment type="similarity">
    <text evidence="2">Belongs to the metaxin family.</text>
</comment>
<dbReference type="GO" id="GO:0001401">
    <property type="term" value="C:SAM complex"/>
    <property type="evidence" value="ECO:0007669"/>
    <property type="project" value="InterPro"/>
</dbReference>
<protein>
    <submittedName>
        <fullName evidence="10">Putative mitochondrial outer membrane protein</fullName>
    </submittedName>
</protein>
<keyword evidence="3" id="KW-0813">Transport</keyword>
<feature type="domain" description="Mitochondrial outer membrane transport complex Sam37/metaxin N-terminal" evidence="8">
    <location>
        <begin position="43"/>
        <end position="164"/>
    </location>
</feature>
<dbReference type="Pfam" id="PF10568">
    <property type="entry name" value="Tom37"/>
    <property type="match status" value="1"/>
</dbReference>